<dbReference type="GO" id="GO:0005739">
    <property type="term" value="C:mitochondrion"/>
    <property type="evidence" value="ECO:0007669"/>
    <property type="project" value="UniProtKB-SubCell"/>
</dbReference>
<keyword evidence="10" id="KW-1185">Reference proteome</keyword>
<proteinExistence type="inferred from homology"/>
<evidence type="ECO:0000313" key="9">
    <source>
        <dbReference type="Ensembl" id="ENSEBUP00000013783.1"/>
    </source>
</evidence>
<evidence type="ECO:0000256" key="2">
    <source>
        <dbReference type="ARBA" id="ARBA00009360"/>
    </source>
</evidence>
<name>A0A8C4QDM3_EPTBU</name>
<organism evidence="9 10">
    <name type="scientific">Eptatretus burgeri</name>
    <name type="common">Inshore hagfish</name>
    <dbReference type="NCBI Taxonomy" id="7764"/>
    <lineage>
        <taxon>Eukaryota</taxon>
        <taxon>Metazoa</taxon>
        <taxon>Chordata</taxon>
        <taxon>Craniata</taxon>
        <taxon>Vertebrata</taxon>
        <taxon>Cyclostomata</taxon>
        <taxon>Myxini</taxon>
        <taxon>Myxiniformes</taxon>
        <taxon>Myxinidae</taxon>
        <taxon>Eptatretinae</taxon>
        <taxon>Eptatretus</taxon>
    </lineage>
</organism>
<dbReference type="GO" id="GO:0005840">
    <property type="term" value="C:ribosome"/>
    <property type="evidence" value="ECO:0007669"/>
    <property type="project" value="UniProtKB-KW"/>
</dbReference>
<comment type="subcellular location">
    <subcellularLocation>
        <location evidence="1">Mitochondrion</location>
    </subcellularLocation>
</comment>
<keyword evidence="8" id="KW-1133">Transmembrane helix</keyword>
<evidence type="ECO:0000256" key="1">
    <source>
        <dbReference type="ARBA" id="ARBA00004173"/>
    </source>
</evidence>
<keyword evidence="4" id="KW-0689">Ribosomal protein</keyword>
<evidence type="ECO:0000313" key="10">
    <source>
        <dbReference type="Proteomes" id="UP000694388"/>
    </source>
</evidence>
<dbReference type="GO" id="GO:1990904">
    <property type="term" value="C:ribonucleoprotein complex"/>
    <property type="evidence" value="ECO:0007669"/>
    <property type="project" value="UniProtKB-KW"/>
</dbReference>
<comment type="similarity">
    <text evidence="2">Belongs to the mitochondrion-specific ribosomal protein mL40 family.</text>
</comment>
<dbReference type="Ensembl" id="ENSEBUT00000014359.1">
    <property type="protein sequence ID" value="ENSEBUP00000013783.1"/>
    <property type="gene ID" value="ENSEBUG00000008691.1"/>
</dbReference>
<evidence type="ECO:0000256" key="8">
    <source>
        <dbReference type="SAM" id="Phobius"/>
    </source>
</evidence>
<evidence type="ECO:0000256" key="3">
    <source>
        <dbReference type="ARBA" id="ARBA00022946"/>
    </source>
</evidence>
<dbReference type="InterPro" id="IPR019192">
    <property type="entry name" value="Ribosomal_mL40"/>
</dbReference>
<feature type="transmembrane region" description="Helical" evidence="8">
    <location>
        <begin position="114"/>
        <end position="134"/>
    </location>
</feature>
<sequence>MMSNHSSFFACTSRAEPKKKKIVDPKRQMVIRERLKKKLRKLEKSPPQLIPISDFIVPTTYSNRTGEIATCSLWNDLQHLYKLTIVESWMKSTYVVRGMHTVTGSKNVSVPDSLVFFFLYFFFGMTVMLTLRFLMRF</sequence>
<dbReference type="AlphaFoldDB" id="A0A8C4QDM3"/>
<dbReference type="Pfam" id="PF09812">
    <property type="entry name" value="MRP-L28"/>
    <property type="match status" value="1"/>
</dbReference>
<evidence type="ECO:0000256" key="6">
    <source>
        <dbReference type="ARBA" id="ARBA00023274"/>
    </source>
</evidence>
<reference evidence="9" key="1">
    <citation type="submission" date="2025-08" db="UniProtKB">
        <authorList>
            <consortium name="Ensembl"/>
        </authorList>
    </citation>
    <scope>IDENTIFICATION</scope>
</reference>
<keyword evidence="8" id="KW-0472">Membrane</keyword>
<dbReference type="Proteomes" id="UP000694388">
    <property type="component" value="Unplaced"/>
</dbReference>
<evidence type="ECO:0000256" key="7">
    <source>
        <dbReference type="ARBA" id="ARBA00035192"/>
    </source>
</evidence>
<protein>
    <recommendedName>
        <fullName evidence="7">Large ribosomal subunit protein mL40</fullName>
    </recommendedName>
</protein>
<evidence type="ECO:0000256" key="5">
    <source>
        <dbReference type="ARBA" id="ARBA00023128"/>
    </source>
</evidence>
<keyword evidence="8" id="KW-0812">Transmembrane</keyword>
<evidence type="ECO:0000256" key="4">
    <source>
        <dbReference type="ARBA" id="ARBA00022980"/>
    </source>
</evidence>
<keyword evidence="5" id="KW-0496">Mitochondrion</keyword>
<reference evidence="9" key="2">
    <citation type="submission" date="2025-09" db="UniProtKB">
        <authorList>
            <consortium name="Ensembl"/>
        </authorList>
    </citation>
    <scope>IDENTIFICATION</scope>
</reference>
<keyword evidence="3" id="KW-0809">Transit peptide</keyword>
<keyword evidence="6" id="KW-0687">Ribonucleoprotein</keyword>
<accession>A0A8C4QDM3</accession>